<dbReference type="OrthoDB" id="419711at2759"/>
<feature type="transmembrane region" description="Helical" evidence="2">
    <location>
        <begin position="182"/>
        <end position="200"/>
    </location>
</feature>
<protein>
    <recommendedName>
        <fullName evidence="5">FAR-17a/AIG1-like protein</fullName>
    </recommendedName>
</protein>
<evidence type="ECO:0000256" key="2">
    <source>
        <dbReference type="SAM" id="Phobius"/>
    </source>
</evidence>
<keyword evidence="2" id="KW-0472">Membrane</keyword>
<sequence length="283" mass="31471">MRKKLSVFYASFGVPAPFDPSFALVTSPLPSLPPLVLGAVRGLLALYTLITAVVILGLDSAVYDSGPSYLSYFTSLSYIGLCAYFWASSVQTIAFAHTERRICYPLQRWPRPLQLMHVLLYTSIVVYPIIVTIVFWALLSSPQTLMGTYNAWANISRHILNSAFAVFEITCTNVPPLPWSHIGPVFIVIALYLGVAYITRATQGFYTYSFLDPGSHPGRVAAYIFGIAVGYCIVFAVVKGIITLRCRLARRRWESKEDAGRPGAPEALDEWEEVDHPHRSSRV</sequence>
<proteinExistence type="predicted"/>
<name>A0A0C3PCH6_PISTI</name>
<dbReference type="PANTHER" id="PTHR12242">
    <property type="entry name" value="OS02G0130600 PROTEIN-RELATED"/>
    <property type="match status" value="1"/>
</dbReference>
<keyword evidence="2" id="KW-0812">Transmembrane</keyword>
<dbReference type="PANTHER" id="PTHR12242:SF1">
    <property type="entry name" value="MYND-TYPE DOMAIN-CONTAINING PROTEIN"/>
    <property type="match status" value="1"/>
</dbReference>
<dbReference type="GO" id="GO:0016020">
    <property type="term" value="C:membrane"/>
    <property type="evidence" value="ECO:0007669"/>
    <property type="project" value="TreeGrafter"/>
</dbReference>
<gene>
    <name evidence="3" type="ORF">M404DRAFT_126905</name>
</gene>
<feature type="transmembrane region" description="Helical" evidence="2">
    <location>
        <begin position="70"/>
        <end position="87"/>
    </location>
</feature>
<accession>A0A0C3PCH6</accession>
<evidence type="ECO:0008006" key="5">
    <source>
        <dbReference type="Google" id="ProtNLM"/>
    </source>
</evidence>
<dbReference type="AlphaFoldDB" id="A0A0C3PCH6"/>
<feature type="compositionally biased region" description="Basic and acidic residues" evidence="1">
    <location>
        <begin position="274"/>
        <end position="283"/>
    </location>
</feature>
<dbReference type="STRING" id="870435.A0A0C3PCH6"/>
<evidence type="ECO:0000313" key="4">
    <source>
        <dbReference type="Proteomes" id="UP000054217"/>
    </source>
</evidence>
<organism evidence="3 4">
    <name type="scientific">Pisolithus tinctorius Marx 270</name>
    <dbReference type="NCBI Taxonomy" id="870435"/>
    <lineage>
        <taxon>Eukaryota</taxon>
        <taxon>Fungi</taxon>
        <taxon>Dikarya</taxon>
        <taxon>Basidiomycota</taxon>
        <taxon>Agaricomycotina</taxon>
        <taxon>Agaricomycetes</taxon>
        <taxon>Agaricomycetidae</taxon>
        <taxon>Boletales</taxon>
        <taxon>Sclerodermatineae</taxon>
        <taxon>Pisolithaceae</taxon>
        <taxon>Pisolithus</taxon>
    </lineage>
</organism>
<feature type="transmembrane region" description="Helical" evidence="2">
    <location>
        <begin position="39"/>
        <end position="58"/>
    </location>
</feature>
<feature type="region of interest" description="Disordered" evidence="1">
    <location>
        <begin position="255"/>
        <end position="283"/>
    </location>
</feature>
<feature type="transmembrane region" description="Helical" evidence="2">
    <location>
        <begin position="118"/>
        <end position="139"/>
    </location>
</feature>
<reference evidence="3 4" key="1">
    <citation type="submission" date="2014-04" db="EMBL/GenBank/DDBJ databases">
        <authorList>
            <consortium name="DOE Joint Genome Institute"/>
            <person name="Kuo A."/>
            <person name="Kohler A."/>
            <person name="Costa M.D."/>
            <person name="Nagy L.G."/>
            <person name="Floudas D."/>
            <person name="Copeland A."/>
            <person name="Barry K.W."/>
            <person name="Cichocki N."/>
            <person name="Veneault-Fourrey C."/>
            <person name="LaButti K."/>
            <person name="Lindquist E.A."/>
            <person name="Lipzen A."/>
            <person name="Lundell T."/>
            <person name="Morin E."/>
            <person name="Murat C."/>
            <person name="Sun H."/>
            <person name="Tunlid A."/>
            <person name="Henrissat B."/>
            <person name="Grigoriev I.V."/>
            <person name="Hibbett D.S."/>
            <person name="Martin F."/>
            <person name="Nordberg H.P."/>
            <person name="Cantor M.N."/>
            <person name="Hua S.X."/>
        </authorList>
    </citation>
    <scope>NUCLEOTIDE SEQUENCE [LARGE SCALE GENOMIC DNA]</scope>
    <source>
        <strain evidence="3 4">Marx 270</strain>
    </source>
</reference>
<feature type="transmembrane region" description="Helical" evidence="2">
    <location>
        <begin position="220"/>
        <end position="242"/>
    </location>
</feature>
<dbReference type="HOGENOM" id="CLU_062880_0_0_1"/>
<keyword evidence="2" id="KW-1133">Transmembrane helix</keyword>
<dbReference type="InParanoid" id="A0A0C3PCH6"/>
<evidence type="ECO:0000256" key="1">
    <source>
        <dbReference type="SAM" id="MobiDB-lite"/>
    </source>
</evidence>
<dbReference type="EMBL" id="KN831949">
    <property type="protein sequence ID" value="KIO11475.1"/>
    <property type="molecule type" value="Genomic_DNA"/>
</dbReference>
<evidence type="ECO:0000313" key="3">
    <source>
        <dbReference type="EMBL" id="KIO11475.1"/>
    </source>
</evidence>
<keyword evidence="4" id="KW-1185">Reference proteome</keyword>
<dbReference type="Proteomes" id="UP000054217">
    <property type="component" value="Unassembled WGS sequence"/>
</dbReference>
<reference evidence="4" key="2">
    <citation type="submission" date="2015-01" db="EMBL/GenBank/DDBJ databases">
        <title>Evolutionary Origins and Diversification of the Mycorrhizal Mutualists.</title>
        <authorList>
            <consortium name="DOE Joint Genome Institute"/>
            <consortium name="Mycorrhizal Genomics Consortium"/>
            <person name="Kohler A."/>
            <person name="Kuo A."/>
            <person name="Nagy L.G."/>
            <person name="Floudas D."/>
            <person name="Copeland A."/>
            <person name="Barry K.W."/>
            <person name="Cichocki N."/>
            <person name="Veneault-Fourrey C."/>
            <person name="LaButti K."/>
            <person name="Lindquist E.A."/>
            <person name="Lipzen A."/>
            <person name="Lundell T."/>
            <person name="Morin E."/>
            <person name="Murat C."/>
            <person name="Riley R."/>
            <person name="Ohm R."/>
            <person name="Sun H."/>
            <person name="Tunlid A."/>
            <person name="Henrissat B."/>
            <person name="Grigoriev I.V."/>
            <person name="Hibbett D.S."/>
            <person name="Martin F."/>
        </authorList>
    </citation>
    <scope>NUCLEOTIDE SEQUENCE [LARGE SCALE GENOMIC DNA]</scope>
    <source>
        <strain evidence="4">Marx 270</strain>
    </source>
</reference>